<dbReference type="EMBL" id="DS567435">
    <property type="status" value="NOT_ANNOTATED_CDS"/>
    <property type="molecule type" value="Genomic_DNA"/>
</dbReference>
<reference evidence="1" key="2">
    <citation type="submission" date="2015-06" db="UniProtKB">
        <authorList>
            <consortium name="EnsemblProtists"/>
        </authorList>
    </citation>
    <scope>IDENTIFICATION</scope>
    <source>
        <strain evidence="1">Pr102</strain>
    </source>
</reference>
<protein>
    <submittedName>
        <fullName evidence="1">Uncharacterized protein</fullName>
    </submittedName>
</protein>
<sequence length="134" mass="15214">MGTRYGVDADGDVEMSTPQPASLIAWNREWEQYVMKIRHRCNVTGESFEGVVATVKGSVEPAVLKTLATYVLKKPVEDVDDAEILAQVQKRCKSLKNAFIPDVTTLFRKQLKMDMTVDDCDTRVFKYFQAFTKI</sequence>
<dbReference type="AlphaFoldDB" id="H3H8G9"/>
<organism evidence="1 2">
    <name type="scientific">Phytophthora ramorum</name>
    <name type="common">Sudden oak death agent</name>
    <dbReference type="NCBI Taxonomy" id="164328"/>
    <lineage>
        <taxon>Eukaryota</taxon>
        <taxon>Sar</taxon>
        <taxon>Stramenopiles</taxon>
        <taxon>Oomycota</taxon>
        <taxon>Peronosporomycetes</taxon>
        <taxon>Peronosporales</taxon>
        <taxon>Peronosporaceae</taxon>
        <taxon>Phytophthora</taxon>
    </lineage>
</organism>
<name>H3H8G9_PHYRM</name>
<evidence type="ECO:0000313" key="1">
    <source>
        <dbReference type="EnsemblProtists" id="Phyra87089"/>
    </source>
</evidence>
<dbReference type="Proteomes" id="UP000005238">
    <property type="component" value="Unassembled WGS sequence"/>
</dbReference>
<dbReference type="HOGENOM" id="CLU_000384_17_2_1"/>
<dbReference type="EnsemblProtists" id="Phyra87089">
    <property type="protein sequence ID" value="Phyra87089"/>
    <property type="gene ID" value="Phyra87089"/>
</dbReference>
<keyword evidence="2" id="KW-1185">Reference proteome</keyword>
<dbReference type="InParanoid" id="H3H8G9"/>
<dbReference type="VEuPathDB" id="FungiDB:KRP22_2511"/>
<evidence type="ECO:0000313" key="2">
    <source>
        <dbReference type="Proteomes" id="UP000005238"/>
    </source>
</evidence>
<reference evidence="2" key="1">
    <citation type="journal article" date="2006" name="Science">
        <title>Phytophthora genome sequences uncover evolutionary origins and mechanisms of pathogenesis.</title>
        <authorList>
            <person name="Tyler B.M."/>
            <person name="Tripathy S."/>
            <person name="Zhang X."/>
            <person name="Dehal P."/>
            <person name="Jiang R.H."/>
            <person name="Aerts A."/>
            <person name="Arredondo F.D."/>
            <person name="Baxter L."/>
            <person name="Bensasson D."/>
            <person name="Beynon J.L."/>
            <person name="Chapman J."/>
            <person name="Damasceno C.M."/>
            <person name="Dorrance A.E."/>
            <person name="Dou D."/>
            <person name="Dickerman A.W."/>
            <person name="Dubchak I.L."/>
            <person name="Garbelotto M."/>
            <person name="Gijzen M."/>
            <person name="Gordon S.G."/>
            <person name="Govers F."/>
            <person name="Grunwald N.J."/>
            <person name="Huang W."/>
            <person name="Ivors K.L."/>
            <person name="Jones R.W."/>
            <person name="Kamoun S."/>
            <person name="Krampis K."/>
            <person name="Lamour K.H."/>
            <person name="Lee M.K."/>
            <person name="McDonald W.H."/>
            <person name="Medina M."/>
            <person name="Meijer H.J."/>
            <person name="Nordberg E.K."/>
            <person name="Maclean D.J."/>
            <person name="Ospina-Giraldo M.D."/>
            <person name="Morris P.F."/>
            <person name="Phuntumart V."/>
            <person name="Putnam N.H."/>
            <person name="Rash S."/>
            <person name="Rose J.K."/>
            <person name="Sakihama Y."/>
            <person name="Salamov A.A."/>
            <person name="Savidor A."/>
            <person name="Scheuring C.F."/>
            <person name="Smith B.M."/>
            <person name="Sobral B.W."/>
            <person name="Terry A."/>
            <person name="Torto-Alalibo T.A."/>
            <person name="Win J."/>
            <person name="Xu Z."/>
            <person name="Zhang H."/>
            <person name="Grigoriev I.V."/>
            <person name="Rokhsar D.S."/>
            <person name="Boore J.L."/>
        </authorList>
    </citation>
    <scope>NUCLEOTIDE SEQUENCE [LARGE SCALE GENOMIC DNA]</scope>
    <source>
        <strain evidence="2">Pr102</strain>
    </source>
</reference>
<proteinExistence type="predicted"/>
<accession>H3H8G9</accession>